<comment type="catalytic activity">
    <reaction evidence="7">
        <text>L-threonyl-[protein] + ATP = O-phospho-L-threonyl-[protein] + ADP + H(+)</text>
        <dbReference type="Rhea" id="RHEA:46608"/>
        <dbReference type="Rhea" id="RHEA-COMP:11060"/>
        <dbReference type="Rhea" id="RHEA-COMP:11605"/>
        <dbReference type="ChEBI" id="CHEBI:15378"/>
        <dbReference type="ChEBI" id="CHEBI:30013"/>
        <dbReference type="ChEBI" id="CHEBI:30616"/>
        <dbReference type="ChEBI" id="CHEBI:61977"/>
        <dbReference type="ChEBI" id="CHEBI:456216"/>
        <dbReference type="EC" id="2.7.11.1"/>
    </reaction>
</comment>
<keyword evidence="3" id="KW-0808">Transferase</keyword>
<proteinExistence type="predicted"/>
<evidence type="ECO:0000256" key="4">
    <source>
        <dbReference type="ARBA" id="ARBA00022741"/>
    </source>
</evidence>
<dbReference type="PROSITE" id="PS00107">
    <property type="entry name" value="PROTEIN_KINASE_ATP"/>
    <property type="match status" value="1"/>
</dbReference>
<evidence type="ECO:0000256" key="6">
    <source>
        <dbReference type="ARBA" id="ARBA00022840"/>
    </source>
</evidence>
<evidence type="ECO:0000313" key="13">
    <source>
        <dbReference type="Proteomes" id="UP000290365"/>
    </source>
</evidence>
<sequence>MQIEVLGERYQLQDPIGRGGMATIYRGRDLRMDRVVAIKVLREVYSTDPKFVTRFQREARAASSLQHPNIVQVYDYGQSDGNYFIVMEMVEGTDLRRYLRSRGMLAIDRAIIIAHDVALGLGAAHRRSIVHRDVKPQNILVGRDGSIKLTDFGIASVYKDINAERLTTTGMTLGTVQYYAPEQAQGEIVSPAADVYALGIVMYEMLTQRTPFDGDTPVAVAMQHIQEPPVPPSQLNPNIPPALEEIILRCLEKVPGMRFPDGSALARALEMLGDEEANNATMISSTGAFAPNSGPTPQVSSPNNGAYVAQSNSSPNNMMAPEYMNGGRKMAWQLYAMINPILTLLSKPRFLVLIITSFLTVPLTWALLG</sequence>
<dbReference type="PROSITE" id="PS00108">
    <property type="entry name" value="PROTEIN_KINASE_ST"/>
    <property type="match status" value="1"/>
</dbReference>
<dbReference type="InterPro" id="IPR008271">
    <property type="entry name" value="Ser/Thr_kinase_AS"/>
</dbReference>
<evidence type="ECO:0000256" key="2">
    <source>
        <dbReference type="ARBA" id="ARBA00022527"/>
    </source>
</evidence>
<keyword evidence="13" id="KW-1185">Reference proteome</keyword>
<dbReference type="PANTHER" id="PTHR43289:SF34">
    <property type="entry name" value="SERINE_THREONINE-PROTEIN KINASE YBDM-RELATED"/>
    <property type="match status" value="1"/>
</dbReference>
<evidence type="ECO:0000256" key="3">
    <source>
        <dbReference type="ARBA" id="ARBA00022679"/>
    </source>
</evidence>
<dbReference type="FunFam" id="1.10.510.10:FF:000021">
    <property type="entry name" value="Serine/threonine protein kinase"/>
    <property type="match status" value="1"/>
</dbReference>
<dbReference type="PROSITE" id="PS50011">
    <property type="entry name" value="PROTEIN_KINASE_DOM"/>
    <property type="match status" value="1"/>
</dbReference>
<dbReference type="InterPro" id="IPR017441">
    <property type="entry name" value="Protein_kinase_ATP_BS"/>
</dbReference>
<evidence type="ECO:0000256" key="9">
    <source>
        <dbReference type="PROSITE-ProRule" id="PRU10141"/>
    </source>
</evidence>
<keyword evidence="5 12" id="KW-0418">Kinase</keyword>
<gene>
    <name evidence="12" type="ORF">EPA93_29635</name>
</gene>
<comment type="catalytic activity">
    <reaction evidence="8">
        <text>L-seryl-[protein] + ATP = O-phospho-L-seryl-[protein] + ADP + H(+)</text>
        <dbReference type="Rhea" id="RHEA:17989"/>
        <dbReference type="Rhea" id="RHEA-COMP:9863"/>
        <dbReference type="Rhea" id="RHEA-COMP:11604"/>
        <dbReference type="ChEBI" id="CHEBI:15378"/>
        <dbReference type="ChEBI" id="CHEBI:29999"/>
        <dbReference type="ChEBI" id="CHEBI:30616"/>
        <dbReference type="ChEBI" id="CHEBI:83421"/>
        <dbReference type="ChEBI" id="CHEBI:456216"/>
        <dbReference type="EC" id="2.7.11.1"/>
    </reaction>
</comment>
<dbReference type="SUPFAM" id="SSF56112">
    <property type="entry name" value="Protein kinase-like (PK-like)"/>
    <property type="match status" value="1"/>
</dbReference>
<evidence type="ECO:0000256" key="5">
    <source>
        <dbReference type="ARBA" id="ARBA00022777"/>
    </source>
</evidence>
<keyword evidence="10" id="KW-0812">Transmembrane</keyword>
<organism evidence="12 13">
    <name type="scientific">Ktedonosporobacter rubrisoli</name>
    <dbReference type="NCBI Taxonomy" id="2509675"/>
    <lineage>
        <taxon>Bacteria</taxon>
        <taxon>Bacillati</taxon>
        <taxon>Chloroflexota</taxon>
        <taxon>Ktedonobacteria</taxon>
        <taxon>Ktedonobacterales</taxon>
        <taxon>Ktedonosporobacteraceae</taxon>
        <taxon>Ktedonosporobacter</taxon>
    </lineage>
</organism>
<dbReference type="GO" id="GO:0005524">
    <property type="term" value="F:ATP binding"/>
    <property type="evidence" value="ECO:0007669"/>
    <property type="project" value="UniProtKB-UniRule"/>
</dbReference>
<keyword evidence="2 12" id="KW-0723">Serine/threonine-protein kinase</keyword>
<keyword evidence="10" id="KW-1133">Transmembrane helix</keyword>
<dbReference type="CDD" id="cd14014">
    <property type="entry name" value="STKc_PknB_like"/>
    <property type="match status" value="1"/>
</dbReference>
<dbReference type="EMBL" id="CP035758">
    <property type="protein sequence ID" value="QBD79919.1"/>
    <property type="molecule type" value="Genomic_DNA"/>
</dbReference>
<evidence type="ECO:0000256" key="8">
    <source>
        <dbReference type="ARBA" id="ARBA00048679"/>
    </source>
</evidence>
<dbReference type="EC" id="2.7.11.1" evidence="1"/>
<dbReference type="RefSeq" id="WP_129890985.1">
    <property type="nucleotide sequence ID" value="NZ_CP035758.1"/>
</dbReference>
<dbReference type="OrthoDB" id="9814968at2"/>
<dbReference type="InterPro" id="IPR000719">
    <property type="entry name" value="Prot_kinase_dom"/>
</dbReference>
<feature type="transmembrane region" description="Helical" evidence="10">
    <location>
        <begin position="350"/>
        <end position="368"/>
    </location>
</feature>
<keyword evidence="10" id="KW-0472">Membrane</keyword>
<dbReference type="InterPro" id="IPR011009">
    <property type="entry name" value="Kinase-like_dom_sf"/>
</dbReference>
<dbReference type="SMART" id="SM00220">
    <property type="entry name" value="S_TKc"/>
    <property type="match status" value="1"/>
</dbReference>
<dbReference type="PANTHER" id="PTHR43289">
    <property type="entry name" value="MITOGEN-ACTIVATED PROTEIN KINASE KINASE KINASE 20-RELATED"/>
    <property type="match status" value="1"/>
</dbReference>
<dbReference type="Gene3D" id="1.10.510.10">
    <property type="entry name" value="Transferase(Phosphotransferase) domain 1"/>
    <property type="match status" value="1"/>
</dbReference>
<dbReference type="Pfam" id="PF00069">
    <property type="entry name" value="Pkinase"/>
    <property type="match status" value="1"/>
</dbReference>
<evidence type="ECO:0000259" key="11">
    <source>
        <dbReference type="PROSITE" id="PS50011"/>
    </source>
</evidence>
<dbReference type="AlphaFoldDB" id="A0A4P6JW56"/>
<protein>
    <recommendedName>
        <fullName evidence="1">non-specific serine/threonine protein kinase</fullName>
        <ecNumber evidence="1">2.7.11.1</ecNumber>
    </recommendedName>
</protein>
<name>A0A4P6JW56_KTERU</name>
<evidence type="ECO:0000256" key="1">
    <source>
        <dbReference type="ARBA" id="ARBA00012513"/>
    </source>
</evidence>
<dbReference type="Gene3D" id="3.30.200.20">
    <property type="entry name" value="Phosphorylase Kinase, domain 1"/>
    <property type="match status" value="1"/>
</dbReference>
<dbReference type="KEGG" id="kbs:EPA93_29635"/>
<dbReference type="GO" id="GO:0004674">
    <property type="term" value="F:protein serine/threonine kinase activity"/>
    <property type="evidence" value="ECO:0007669"/>
    <property type="project" value="UniProtKB-KW"/>
</dbReference>
<feature type="binding site" evidence="9">
    <location>
        <position position="39"/>
    </location>
    <ligand>
        <name>ATP</name>
        <dbReference type="ChEBI" id="CHEBI:30616"/>
    </ligand>
</feature>
<evidence type="ECO:0000256" key="7">
    <source>
        <dbReference type="ARBA" id="ARBA00047899"/>
    </source>
</evidence>
<dbReference type="FunFam" id="3.30.200.20:FF:000035">
    <property type="entry name" value="Serine/threonine protein kinase Stk1"/>
    <property type="match status" value="1"/>
</dbReference>
<feature type="domain" description="Protein kinase" evidence="11">
    <location>
        <begin position="10"/>
        <end position="272"/>
    </location>
</feature>
<accession>A0A4P6JW56</accession>
<keyword evidence="6 9" id="KW-0067">ATP-binding</keyword>
<reference evidence="12 13" key="1">
    <citation type="submission" date="2019-01" db="EMBL/GenBank/DDBJ databases">
        <title>Ktedonosporobacter rubrisoli SCAWS-G2.</title>
        <authorList>
            <person name="Huang Y."/>
            <person name="Yan B."/>
        </authorList>
    </citation>
    <scope>NUCLEOTIDE SEQUENCE [LARGE SCALE GENOMIC DNA]</scope>
    <source>
        <strain evidence="12 13">SCAWS-G2</strain>
    </source>
</reference>
<dbReference type="Proteomes" id="UP000290365">
    <property type="component" value="Chromosome"/>
</dbReference>
<evidence type="ECO:0000313" key="12">
    <source>
        <dbReference type="EMBL" id="QBD79919.1"/>
    </source>
</evidence>
<evidence type="ECO:0000256" key="10">
    <source>
        <dbReference type="SAM" id="Phobius"/>
    </source>
</evidence>
<keyword evidence="4 9" id="KW-0547">Nucleotide-binding</keyword>